<keyword evidence="1" id="KW-0597">Phosphoprotein</keyword>
<dbReference type="Gene3D" id="2.30.30.40">
    <property type="entry name" value="SH3 Domains"/>
    <property type="match status" value="1"/>
</dbReference>
<dbReference type="OrthoDB" id="9778432at2"/>
<dbReference type="eggNOG" id="COG0835">
    <property type="taxonomic scope" value="Bacteria"/>
</dbReference>
<dbReference type="SMART" id="SM00448">
    <property type="entry name" value="REC"/>
    <property type="match status" value="1"/>
</dbReference>
<proteinExistence type="predicted"/>
<keyword evidence="5" id="KW-1185">Reference proteome</keyword>
<dbReference type="SUPFAM" id="SSF50341">
    <property type="entry name" value="CheW-like"/>
    <property type="match status" value="1"/>
</dbReference>
<dbReference type="SMART" id="SM00260">
    <property type="entry name" value="CheW"/>
    <property type="match status" value="1"/>
</dbReference>
<evidence type="ECO:0000313" key="4">
    <source>
        <dbReference type="EMBL" id="EFL52387.1"/>
    </source>
</evidence>
<dbReference type="PROSITE" id="PS50851">
    <property type="entry name" value="CHEW"/>
    <property type="match status" value="1"/>
</dbReference>
<reference evidence="4 5" key="1">
    <citation type="submission" date="2010-08" db="EMBL/GenBank/DDBJ databases">
        <title>The draft genome of Desulfovibrio fructosovorans JJ.</title>
        <authorList>
            <consortium name="US DOE Joint Genome Institute (JGI-PGF)"/>
            <person name="Lucas S."/>
            <person name="Copeland A."/>
            <person name="Lapidus A."/>
            <person name="Cheng J.-F."/>
            <person name="Bruce D."/>
            <person name="Goodwin L."/>
            <person name="Pitluck S."/>
            <person name="Land M.L."/>
            <person name="Hauser L."/>
            <person name="Chang Y.-J."/>
            <person name="Jeffries C."/>
            <person name="Wall J.D."/>
            <person name="Stahl D.A."/>
            <person name="Arkin A.P."/>
            <person name="Dehal P."/>
            <person name="Stolyar S.M."/>
            <person name="Hazen T.C."/>
            <person name="Woyke T.J."/>
        </authorList>
    </citation>
    <scope>NUCLEOTIDE SEQUENCE [LARGE SCALE GENOMIC DNA]</scope>
    <source>
        <strain evidence="4 5">JJ</strain>
    </source>
</reference>
<dbReference type="RefSeq" id="WP_005991464.1">
    <property type="nucleotide sequence ID" value="NZ_AECZ01000004.1"/>
</dbReference>
<organism evidence="4 5">
    <name type="scientific">Solidesulfovibrio fructosivorans JJ]</name>
    <dbReference type="NCBI Taxonomy" id="596151"/>
    <lineage>
        <taxon>Bacteria</taxon>
        <taxon>Pseudomonadati</taxon>
        <taxon>Thermodesulfobacteriota</taxon>
        <taxon>Desulfovibrionia</taxon>
        <taxon>Desulfovibrionales</taxon>
        <taxon>Desulfovibrionaceae</taxon>
        <taxon>Solidesulfovibrio</taxon>
    </lineage>
</organism>
<name>E1JTC7_SOLFR</name>
<dbReference type="AlphaFoldDB" id="E1JTC7"/>
<evidence type="ECO:0000313" key="5">
    <source>
        <dbReference type="Proteomes" id="UP000006250"/>
    </source>
</evidence>
<dbReference type="InterPro" id="IPR011006">
    <property type="entry name" value="CheY-like_superfamily"/>
</dbReference>
<dbReference type="EMBL" id="AECZ01000004">
    <property type="protein sequence ID" value="EFL52387.1"/>
    <property type="molecule type" value="Genomic_DNA"/>
</dbReference>
<evidence type="ECO:0000259" key="3">
    <source>
        <dbReference type="PROSITE" id="PS50851"/>
    </source>
</evidence>
<protein>
    <submittedName>
        <fullName evidence="4">Response regulator receiver modulated CheW protein</fullName>
    </submittedName>
</protein>
<feature type="domain" description="CheW-like" evidence="3">
    <location>
        <begin position="16"/>
        <end position="167"/>
    </location>
</feature>
<dbReference type="Gene3D" id="3.40.50.2300">
    <property type="match status" value="1"/>
</dbReference>
<dbReference type="Pfam" id="PF01584">
    <property type="entry name" value="CheW"/>
    <property type="match status" value="1"/>
</dbReference>
<dbReference type="PIRSF" id="PIRSF002867">
    <property type="entry name" value="CheV"/>
    <property type="match status" value="1"/>
</dbReference>
<evidence type="ECO:0000259" key="2">
    <source>
        <dbReference type="PROSITE" id="PS50110"/>
    </source>
</evidence>
<dbReference type="Pfam" id="PF00072">
    <property type="entry name" value="Response_reg"/>
    <property type="match status" value="1"/>
</dbReference>
<dbReference type="PROSITE" id="PS50110">
    <property type="entry name" value="RESPONSE_REGULATORY"/>
    <property type="match status" value="1"/>
</dbReference>
<feature type="modified residue" description="4-aspartylphosphate" evidence="1">
    <location>
        <position position="250"/>
    </location>
</feature>
<dbReference type="PANTHER" id="PTHR47233">
    <property type="entry name" value="CHEMOTAXIS PROTEIN CHEV"/>
    <property type="match status" value="1"/>
</dbReference>
<comment type="caution">
    <text evidence="4">The sequence shown here is derived from an EMBL/GenBank/DDBJ whole genome shotgun (WGS) entry which is preliminary data.</text>
</comment>
<dbReference type="GO" id="GO:0006935">
    <property type="term" value="P:chemotaxis"/>
    <property type="evidence" value="ECO:0007669"/>
    <property type="project" value="InterPro"/>
</dbReference>
<dbReference type="InterPro" id="IPR024181">
    <property type="entry name" value="Chemotax_regulator_CheV"/>
</dbReference>
<accession>E1JTC7</accession>
<sequence>MSSDQHLALTEVGTNEVEIMCFYIDIHAGESVYRAYYGINVAKVLKITRLPEQVMRPPLTTHDSVYGAFHFKDRDTVVPVVALARYLEQPQIESDTQKLIITEFNQVMTAFLVSGITRIYRLSWADVEKPDKYINEYSHNAFTGLVNLEGHIVFILDLEKVVIELNPDSGKDFFGVANAIKADRSIHVLHVDDQAIVRRMVKRALEQDESFTVESADSGQEALAMLQGKLAEAKEKGCAVTDLVNVVVSDVEMPVMDGYTLCRSIKDNPELARLPVYLFSSLITEETLHKGQSVKADGQFPKPQTEVMAREILADLARKCIESPAAGAV</sequence>
<dbReference type="eggNOG" id="COG0784">
    <property type="taxonomic scope" value="Bacteria"/>
</dbReference>
<dbReference type="PANTHER" id="PTHR47233:SF3">
    <property type="entry name" value="CHEMOTAXIS PROTEIN CHEV"/>
    <property type="match status" value="1"/>
</dbReference>
<dbReference type="InterPro" id="IPR001789">
    <property type="entry name" value="Sig_transdc_resp-reg_receiver"/>
</dbReference>
<dbReference type="GO" id="GO:0000160">
    <property type="term" value="P:phosphorelay signal transduction system"/>
    <property type="evidence" value="ECO:0007669"/>
    <property type="project" value="InterPro"/>
</dbReference>
<evidence type="ECO:0000256" key="1">
    <source>
        <dbReference type="PROSITE-ProRule" id="PRU00169"/>
    </source>
</evidence>
<dbReference type="InterPro" id="IPR036061">
    <property type="entry name" value="CheW-like_dom_sf"/>
</dbReference>
<dbReference type="Gene3D" id="2.40.50.180">
    <property type="entry name" value="CheA-289, Domain 4"/>
    <property type="match status" value="1"/>
</dbReference>
<dbReference type="SUPFAM" id="SSF52172">
    <property type="entry name" value="CheY-like"/>
    <property type="match status" value="1"/>
</dbReference>
<dbReference type="InterPro" id="IPR002545">
    <property type="entry name" value="CheW-lke_dom"/>
</dbReference>
<dbReference type="Proteomes" id="UP000006250">
    <property type="component" value="Unassembled WGS sequence"/>
</dbReference>
<dbReference type="STRING" id="596151.DesfrDRAFT_0876"/>
<feature type="domain" description="Response regulatory" evidence="2">
    <location>
        <begin position="187"/>
        <end position="317"/>
    </location>
</feature>
<gene>
    <name evidence="4" type="ORF">DesfrDRAFT_0876</name>
</gene>